<evidence type="ECO:0000256" key="9">
    <source>
        <dbReference type="ARBA" id="ARBA00022801"/>
    </source>
</evidence>
<dbReference type="InterPro" id="IPR000242">
    <property type="entry name" value="PTP_cat"/>
</dbReference>
<evidence type="ECO:0000256" key="6">
    <source>
        <dbReference type="ARBA" id="ARBA00022553"/>
    </source>
</evidence>
<evidence type="ECO:0000256" key="21">
    <source>
        <dbReference type="SAM" id="Phobius"/>
    </source>
</evidence>
<evidence type="ECO:0000256" key="15">
    <source>
        <dbReference type="ARBA" id="ARBA00023273"/>
    </source>
</evidence>
<keyword evidence="11 21" id="KW-1133">Transmembrane helix</keyword>
<dbReference type="FunFam" id="3.90.190.10:FF:000009">
    <property type="entry name" value="Receptor-type tyrosine-protein phosphatase beta"/>
    <property type="match status" value="1"/>
</dbReference>
<keyword evidence="26" id="KW-1185">Reference proteome</keyword>
<dbReference type="SUPFAM" id="SSF52799">
    <property type="entry name" value="(Phosphotyrosine protein) phosphatases II"/>
    <property type="match status" value="1"/>
</dbReference>
<evidence type="ECO:0000256" key="16">
    <source>
        <dbReference type="ARBA" id="ARBA00051722"/>
    </source>
</evidence>
<evidence type="ECO:0000313" key="25">
    <source>
        <dbReference type="Ensembl" id="ENSCAFP00020021120.1"/>
    </source>
</evidence>
<keyword evidence="6" id="KW-0597">Phosphoprotein</keyword>
<dbReference type="InterPro" id="IPR036116">
    <property type="entry name" value="FN3_sf"/>
</dbReference>
<dbReference type="SMART" id="SM00060">
    <property type="entry name" value="FN3"/>
    <property type="match status" value="5"/>
</dbReference>
<dbReference type="EC" id="3.1.3.48" evidence="3"/>
<evidence type="ECO:0000256" key="5">
    <source>
        <dbReference type="ARBA" id="ARBA00022490"/>
    </source>
</evidence>
<evidence type="ECO:0000256" key="7">
    <source>
        <dbReference type="ARBA" id="ARBA00022692"/>
    </source>
</evidence>
<evidence type="ECO:0000256" key="1">
    <source>
        <dbReference type="ARBA" id="ARBA00004247"/>
    </source>
</evidence>
<dbReference type="SMART" id="SM00194">
    <property type="entry name" value="PTPc"/>
    <property type="match status" value="1"/>
</dbReference>
<keyword evidence="13" id="KW-1015">Disulfide bond</keyword>
<evidence type="ECO:0000256" key="11">
    <source>
        <dbReference type="ARBA" id="ARBA00022989"/>
    </source>
</evidence>
<dbReference type="PANTHER" id="PTHR46957">
    <property type="entry name" value="CYTOKINE RECEPTOR"/>
    <property type="match status" value="1"/>
</dbReference>
<evidence type="ECO:0000259" key="22">
    <source>
        <dbReference type="PROSITE" id="PS50055"/>
    </source>
</evidence>
<keyword evidence="14" id="KW-0325">Glycoprotein</keyword>
<keyword evidence="7 21" id="KW-0812">Transmembrane</keyword>
<comment type="catalytic activity">
    <reaction evidence="16">
        <text>O-phospho-L-tyrosyl-[protein] + H2O = L-tyrosyl-[protein] + phosphate</text>
        <dbReference type="Rhea" id="RHEA:10684"/>
        <dbReference type="Rhea" id="RHEA-COMP:10136"/>
        <dbReference type="Rhea" id="RHEA-COMP:20101"/>
        <dbReference type="ChEBI" id="CHEBI:15377"/>
        <dbReference type="ChEBI" id="CHEBI:43474"/>
        <dbReference type="ChEBI" id="CHEBI:46858"/>
        <dbReference type="ChEBI" id="CHEBI:61978"/>
        <dbReference type="EC" id="3.1.3.48"/>
    </reaction>
</comment>
<name>A0A8C0KWG4_CANLU</name>
<proteinExistence type="predicted"/>
<dbReference type="AlphaFoldDB" id="A0A8C0KWG4"/>
<dbReference type="InterPro" id="IPR000387">
    <property type="entry name" value="Tyr_Pase_dom"/>
</dbReference>
<dbReference type="Proteomes" id="UP000694391">
    <property type="component" value="Unplaced"/>
</dbReference>
<dbReference type="GO" id="GO:0004725">
    <property type="term" value="F:protein tyrosine phosphatase activity"/>
    <property type="evidence" value="ECO:0007669"/>
    <property type="project" value="UniProtKB-EC"/>
</dbReference>
<evidence type="ECO:0000256" key="18">
    <source>
        <dbReference type="ARBA" id="ARBA00064282"/>
    </source>
</evidence>
<dbReference type="SMART" id="SM00404">
    <property type="entry name" value="PTPc_motif"/>
    <property type="match status" value="1"/>
</dbReference>
<dbReference type="InterPro" id="IPR029021">
    <property type="entry name" value="Prot-tyrosine_phosphatase-like"/>
</dbReference>
<dbReference type="GO" id="GO:0005737">
    <property type="term" value="C:cytoplasm"/>
    <property type="evidence" value="ECO:0007669"/>
    <property type="project" value="UniProtKB-SubCell"/>
</dbReference>
<dbReference type="Ensembl" id="ENSCAFT00020024448.1">
    <property type="protein sequence ID" value="ENSCAFP00020021120.1"/>
    <property type="gene ID" value="ENSCAFG00020016679.1"/>
</dbReference>
<dbReference type="InterPro" id="IPR003961">
    <property type="entry name" value="FN3_dom"/>
</dbReference>
<evidence type="ECO:0000256" key="20">
    <source>
        <dbReference type="ARBA" id="ARBA00083614"/>
    </source>
</evidence>
<dbReference type="PROSITE" id="PS50056">
    <property type="entry name" value="TYR_PHOSPHATASE_2"/>
    <property type="match status" value="1"/>
</dbReference>
<dbReference type="PANTHER" id="PTHR46957:SF10">
    <property type="entry name" value="PROTEIN TYROSINE PHOSPHATASE, RECEPTOR TYPE, H"/>
    <property type="match status" value="1"/>
</dbReference>
<organism evidence="25 26">
    <name type="scientific">Canis lupus dingo</name>
    <name type="common">dingo</name>
    <dbReference type="NCBI Taxonomy" id="286419"/>
    <lineage>
        <taxon>Eukaryota</taxon>
        <taxon>Metazoa</taxon>
        <taxon>Chordata</taxon>
        <taxon>Craniata</taxon>
        <taxon>Vertebrata</taxon>
        <taxon>Euteleostomi</taxon>
        <taxon>Mammalia</taxon>
        <taxon>Eutheria</taxon>
        <taxon>Laurasiatheria</taxon>
        <taxon>Carnivora</taxon>
        <taxon>Caniformia</taxon>
        <taxon>Canidae</taxon>
        <taxon>Canis</taxon>
    </lineage>
</organism>
<feature type="transmembrane region" description="Helical" evidence="21">
    <location>
        <begin position="470"/>
        <end position="494"/>
    </location>
</feature>
<feature type="domain" description="Fibronectin type-III" evidence="24">
    <location>
        <begin position="210"/>
        <end position="294"/>
    </location>
</feature>
<keyword evidence="4" id="KW-1003">Cell membrane</keyword>
<keyword evidence="5" id="KW-0963">Cytoplasm</keyword>
<dbReference type="GO" id="GO:0031528">
    <property type="term" value="C:microvillus membrane"/>
    <property type="evidence" value="ECO:0007669"/>
    <property type="project" value="UniProtKB-SubCell"/>
</dbReference>
<feature type="domain" description="Fibronectin type-III" evidence="24">
    <location>
        <begin position="43"/>
        <end position="124"/>
    </location>
</feature>
<feature type="domain" description="Fibronectin type-III" evidence="24">
    <location>
        <begin position="125"/>
        <end position="209"/>
    </location>
</feature>
<feature type="domain" description="Fibronectin type-III" evidence="24">
    <location>
        <begin position="295"/>
        <end position="385"/>
    </location>
</feature>
<dbReference type="PRINTS" id="PR00700">
    <property type="entry name" value="PRTYPHPHTASE"/>
</dbReference>
<dbReference type="GO" id="GO:0043235">
    <property type="term" value="C:receptor complex"/>
    <property type="evidence" value="ECO:0007669"/>
    <property type="project" value="TreeGrafter"/>
</dbReference>
<dbReference type="PROSITE" id="PS50853">
    <property type="entry name" value="FN3"/>
    <property type="match status" value="4"/>
</dbReference>
<dbReference type="FunFam" id="2.60.40.10:FF:000374">
    <property type="entry name" value="Protein tyrosine phosphatase, receptor type, H"/>
    <property type="match status" value="4"/>
</dbReference>
<dbReference type="Gene3D" id="2.60.40.10">
    <property type="entry name" value="Immunoglobulins"/>
    <property type="match status" value="5"/>
</dbReference>
<sequence length="816" mass="90649">AFKVQQAKGRVGTPGSICSVWRHEGDQRGPQDLGEPGAAALNPVRNLSVEAQTTSSITLSWIEPADPDPSNYTYWIQWTGNETKSTTSTMDGLQPGSLYEFVVWVEKNGVSSSNKTCNATTAPNPVRNLSVEAQTTSSITLSWIEPADPDPSNYTYWIQWTDNETKSTTSTSVIVDGLQPGSLYEFVVWVEKNGVSSSNKTCNATTAPNPVRNLSVEAQTTSSITLSWIEPADPDPSNYTYWIQWTDNETKSTTSTSVIVDGLQPGSLYEFVVWVEKNGVSSSKKTCNATTVPNAVTSLGTQDQTNSSITLSWTAPLGPDQPPYTYWVSWVKEGIIAINTQDTPDTSITLKELEAGSLYTFTVWAERNGVSSDSRTLTEATAPSPVTIMSCISTSGGYGVILTWSCPQGGYEAFEWQVGGQGDSQNRSSCGRSVSVSDLRPAQSYPATVTTIWDGMKAPSVSVTCHTDNAGVIAGAIFGVILFLILVGLLIFFLKKRIGGSLILPLSYSLSKDILAEDFADHIRKNEMDSNYGFEKEYQQLYLESHNQSQTVASAPENGAKNRYRNVLPYDWSRVSLKPLQDEPGSDYINASFMPGLENPQEFIATQGPLPQTVGDFWRLVWEQQSHTLVMLTNCVESGQVKCEHYWPLDTKPCTYGHLQVTLEGEEVLENWTVRDLKLWHMQEQKMLHIRQFHYMTWPDHSVPYSPDPILAFWKMLRQWLDQTVGGGPPIIHCSAGVGRTGTLIALDVLLRQLERDRCVRPFNYVRKMRESRPLMVQTEAQYVFLHQCILRFLQQPDQALTENGAACENPLYKNI</sequence>
<comment type="subcellular location">
    <subcellularLocation>
        <location evidence="1">Apical cell membrane</location>
        <topology evidence="1">Single-pass type I membrane protein</topology>
    </subcellularLocation>
    <subcellularLocation>
        <location evidence="17">Cell projection</location>
        <location evidence="17">Microvillus membrane</location>
        <topology evidence="17">Single-pass type I membrane protein</topology>
    </subcellularLocation>
    <subcellularLocation>
        <location evidence="2">Cytoplasm</location>
    </subcellularLocation>
</comment>
<keyword evidence="8" id="KW-0732">Signal</keyword>
<keyword evidence="12 21" id="KW-0472">Membrane</keyword>
<reference evidence="25" key="2">
    <citation type="submission" date="2025-09" db="UniProtKB">
        <authorList>
            <consortium name="Ensembl"/>
        </authorList>
    </citation>
    <scope>IDENTIFICATION</scope>
</reference>
<evidence type="ECO:0000256" key="4">
    <source>
        <dbReference type="ARBA" id="ARBA00022475"/>
    </source>
</evidence>
<dbReference type="GO" id="GO:0016324">
    <property type="term" value="C:apical plasma membrane"/>
    <property type="evidence" value="ECO:0007669"/>
    <property type="project" value="UniProtKB-SubCell"/>
</dbReference>
<dbReference type="PROSITE" id="PS50055">
    <property type="entry name" value="TYR_PHOSPHATASE_PTP"/>
    <property type="match status" value="1"/>
</dbReference>
<gene>
    <name evidence="25" type="primary">PTPRH</name>
</gene>
<dbReference type="InterPro" id="IPR003595">
    <property type="entry name" value="Tyr_Pase_cat"/>
</dbReference>
<dbReference type="Gene3D" id="3.90.190.10">
    <property type="entry name" value="Protein tyrosine phosphatase superfamily"/>
    <property type="match status" value="1"/>
</dbReference>
<dbReference type="CDD" id="cd00063">
    <property type="entry name" value="FN3"/>
    <property type="match status" value="4"/>
</dbReference>
<evidence type="ECO:0000259" key="23">
    <source>
        <dbReference type="PROSITE" id="PS50056"/>
    </source>
</evidence>
<keyword evidence="10" id="KW-0904">Protein phosphatase</keyword>
<evidence type="ECO:0000256" key="14">
    <source>
        <dbReference type="ARBA" id="ARBA00023180"/>
    </source>
</evidence>
<dbReference type="PROSITE" id="PS00383">
    <property type="entry name" value="TYR_PHOSPHATASE_1"/>
    <property type="match status" value="1"/>
</dbReference>
<evidence type="ECO:0000256" key="8">
    <source>
        <dbReference type="ARBA" id="ARBA00022729"/>
    </source>
</evidence>
<dbReference type="GeneTree" id="ENSGT00940000162227"/>
<reference evidence="25" key="1">
    <citation type="submission" date="2025-08" db="UniProtKB">
        <authorList>
            <consortium name="Ensembl"/>
        </authorList>
    </citation>
    <scope>IDENTIFICATION</scope>
</reference>
<keyword evidence="15" id="KW-0966">Cell projection</keyword>
<comment type="subunit">
    <text evidence="18">Homodimer; disulfide-linked. Interacts with LCK. Interacts (phosphorylated form) with GRB2 (via SH2 domain). Interacts (phosphorylated form) with FYN (via SH2 domain). Interacts (via extracellular domain) with CEACAM20 (via extracellular domain); the interaction dephosphorylates CEACAM20.</text>
</comment>
<evidence type="ECO:0000256" key="19">
    <source>
        <dbReference type="ARBA" id="ARBA00073597"/>
    </source>
</evidence>
<dbReference type="InterPro" id="IPR050713">
    <property type="entry name" value="RTP_Phos/Ushers"/>
</dbReference>
<evidence type="ECO:0000256" key="10">
    <source>
        <dbReference type="ARBA" id="ARBA00022912"/>
    </source>
</evidence>
<dbReference type="SUPFAM" id="SSF49265">
    <property type="entry name" value="Fibronectin type III"/>
    <property type="match status" value="3"/>
</dbReference>
<evidence type="ECO:0000256" key="12">
    <source>
        <dbReference type="ARBA" id="ARBA00023136"/>
    </source>
</evidence>
<evidence type="ECO:0000256" key="13">
    <source>
        <dbReference type="ARBA" id="ARBA00023157"/>
    </source>
</evidence>
<feature type="domain" description="Tyrosine-protein phosphatase" evidence="22">
    <location>
        <begin position="534"/>
        <end position="793"/>
    </location>
</feature>
<evidence type="ECO:0000259" key="24">
    <source>
        <dbReference type="PROSITE" id="PS50853"/>
    </source>
</evidence>
<evidence type="ECO:0000256" key="2">
    <source>
        <dbReference type="ARBA" id="ARBA00004496"/>
    </source>
</evidence>
<keyword evidence="9" id="KW-0378">Hydrolase</keyword>
<evidence type="ECO:0000313" key="26">
    <source>
        <dbReference type="Proteomes" id="UP000694391"/>
    </source>
</evidence>
<dbReference type="Pfam" id="PF00102">
    <property type="entry name" value="Y_phosphatase"/>
    <property type="match status" value="1"/>
</dbReference>
<evidence type="ECO:0000256" key="17">
    <source>
        <dbReference type="ARBA" id="ARBA00060382"/>
    </source>
</evidence>
<feature type="domain" description="Tyrosine specific protein phosphatases" evidence="23">
    <location>
        <begin position="711"/>
        <end position="784"/>
    </location>
</feature>
<dbReference type="InterPro" id="IPR013783">
    <property type="entry name" value="Ig-like_fold"/>
</dbReference>
<accession>A0A8C0KWG4</accession>
<dbReference type="Pfam" id="PF00041">
    <property type="entry name" value="fn3"/>
    <property type="match status" value="4"/>
</dbReference>
<dbReference type="InterPro" id="IPR016130">
    <property type="entry name" value="Tyr_Pase_AS"/>
</dbReference>
<evidence type="ECO:0000256" key="3">
    <source>
        <dbReference type="ARBA" id="ARBA00013064"/>
    </source>
</evidence>
<protein>
    <recommendedName>
        <fullName evidence="19">Receptor-type tyrosine-protein phosphatase H</fullName>
        <ecNumber evidence="3">3.1.3.48</ecNumber>
    </recommendedName>
    <alternativeName>
        <fullName evidence="20">Stomach cancer-associated protein tyrosine phosphatase 1</fullName>
    </alternativeName>
</protein>